<dbReference type="GO" id="GO:0008483">
    <property type="term" value="F:transaminase activity"/>
    <property type="evidence" value="ECO:0007669"/>
    <property type="project" value="UniProtKB-KW"/>
</dbReference>
<dbReference type="InterPro" id="IPR043131">
    <property type="entry name" value="BCAT-like_N"/>
</dbReference>
<dbReference type="Proteomes" id="UP000023067">
    <property type="component" value="Unassembled WGS sequence"/>
</dbReference>
<dbReference type="RefSeq" id="WP_038373355.1">
    <property type="nucleotide sequence ID" value="NZ_BAAAOW010000006.1"/>
</dbReference>
<dbReference type="STRING" id="396014.BF93_03295"/>
<dbReference type="PATRIC" id="fig|396014.3.peg.2688"/>
<dbReference type="Gene3D" id="3.20.10.10">
    <property type="entry name" value="D-amino Acid Aminotransferase, subunit A, domain 2"/>
    <property type="match status" value="1"/>
</dbReference>
<evidence type="ECO:0000313" key="3">
    <source>
        <dbReference type="Proteomes" id="UP000023067"/>
    </source>
</evidence>
<dbReference type="InterPro" id="IPR001544">
    <property type="entry name" value="Aminotrans_IV"/>
</dbReference>
<dbReference type="PANTHER" id="PTHR42743">
    <property type="entry name" value="AMINO-ACID AMINOTRANSFERASE"/>
    <property type="match status" value="1"/>
</dbReference>
<keyword evidence="2" id="KW-0808">Transferase</keyword>
<dbReference type="InterPro" id="IPR043132">
    <property type="entry name" value="BCAT-like_C"/>
</dbReference>
<evidence type="ECO:0000256" key="1">
    <source>
        <dbReference type="ARBA" id="ARBA00009320"/>
    </source>
</evidence>
<evidence type="ECO:0000313" key="2">
    <source>
        <dbReference type="EMBL" id="EWS80413.1"/>
    </source>
</evidence>
<sequence length="290" mass="30272">MSAQPVLVLVPGVAGGGTHAMPYAVAEEAAAQLTVIDLGVTRGDGVFETVGVFDGAPQNLGPHLQRLARSAEMLELPAPDLDILEEAFALAVHEHADVPELSVRVVMTRGNEGSGRPSAWIHARESVDWSRERAGIRVAALSRGLPSTVVADAPWLLAGAKTLSYAGNMAAVREAKRRGADDVLFVSTDGYALEGPTSTLLVRHGEAFSTTPVSAGVLQGTSVASAFALLAAEGASTGERLMTPAEVAASDGAWLLSSTRLVAPITHLDAQELPQDPELTARLLDHLRGR</sequence>
<dbReference type="InterPro" id="IPR050571">
    <property type="entry name" value="Class-IV_PLP-Dep_Aminotrnsfr"/>
</dbReference>
<protein>
    <submittedName>
        <fullName evidence="2">Branched-chain amino acid aminotransferase</fullName>
    </submittedName>
</protein>
<reference evidence="2 3" key="1">
    <citation type="submission" date="2014-02" db="EMBL/GenBank/DDBJ databases">
        <title>Genome sequence of Brachybacterium phenoliresistens strain W13A50.</title>
        <authorList>
            <person name="Wang X."/>
        </authorList>
    </citation>
    <scope>NUCLEOTIDE SEQUENCE [LARGE SCALE GENOMIC DNA]</scope>
    <source>
        <strain evidence="2 3">W13A50</strain>
    </source>
</reference>
<dbReference type="eggNOG" id="COG0115">
    <property type="taxonomic scope" value="Bacteria"/>
</dbReference>
<dbReference type="SUPFAM" id="SSF56752">
    <property type="entry name" value="D-aminoacid aminotransferase-like PLP-dependent enzymes"/>
    <property type="match status" value="1"/>
</dbReference>
<dbReference type="InterPro" id="IPR036038">
    <property type="entry name" value="Aminotransferase-like"/>
</dbReference>
<dbReference type="PANTHER" id="PTHR42743:SF11">
    <property type="entry name" value="AMINODEOXYCHORISMATE LYASE"/>
    <property type="match status" value="1"/>
</dbReference>
<name>Z9JQV0_9MICO</name>
<dbReference type="Pfam" id="PF01063">
    <property type="entry name" value="Aminotran_4"/>
    <property type="match status" value="1"/>
</dbReference>
<dbReference type="Gene3D" id="3.30.470.10">
    <property type="match status" value="1"/>
</dbReference>
<keyword evidence="3" id="KW-1185">Reference proteome</keyword>
<proteinExistence type="inferred from homology"/>
<dbReference type="GO" id="GO:0005829">
    <property type="term" value="C:cytosol"/>
    <property type="evidence" value="ECO:0007669"/>
    <property type="project" value="TreeGrafter"/>
</dbReference>
<comment type="similarity">
    <text evidence="1">Belongs to the class-IV pyridoxal-phosphate-dependent aminotransferase family.</text>
</comment>
<organism evidence="2 3">
    <name type="scientific">Brachybacterium phenoliresistens</name>
    <dbReference type="NCBI Taxonomy" id="396014"/>
    <lineage>
        <taxon>Bacteria</taxon>
        <taxon>Bacillati</taxon>
        <taxon>Actinomycetota</taxon>
        <taxon>Actinomycetes</taxon>
        <taxon>Micrococcales</taxon>
        <taxon>Dermabacteraceae</taxon>
        <taxon>Brachybacterium</taxon>
    </lineage>
</organism>
<dbReference type="OrthoDB" id="3199344at2"/>
<dbReference type="GO" id="GO:0046394">
    <property type="term" value="P:carboxylic acid biosynthetic process"/>
    <property type="evidence" value="ECO:0007669"/>
    <property type="project" value="UniProtKB-ARBA"/>
</dbReference>
<accession>Z9JQV0</accession>
<dbReference type="HOGENOM" id="CLU_020844_1_0_11"/>
<gene>
    <name evidence="2" type="ORF">BF93_03295</name>
</gene>
<comment type="caution">
    <text evidence="2">The sequence shown here is derived from an EMBL/GenBank/DDBJ whole genome shotgun (WGS) entry which is preliminary data.</text>
</comment>
<keyword evidence="2" id="KW-0032">Aminotransferase</keyword>
<dbReference type="AlphaFoldDB" id="Z9JQV0"/>
<dbReference type="EMBL" id="JDYK01000015">
    <property type="protein sequence ID" value="EWS80413.1"/>
    <property type="molecule type" value="Genomic_DNA"/>
</dbReference>